<sequence length="377" mass="42291">MNDLFGVLALIVFVMWLGMGLIWFRYMKKLPVFWKNDNSNNHTIYPPLSVIIPACNEEESIEQAVTQLISQDYPSLEIVLVNDRSTDQTGAILEDLKVKYPQLKVITIFDLPPNWLGKNHAVYQGVKEATGEWLLLTDADIMFSPDSLKKAVSYASEHTLDHLTIAPNFLVKSILGNALTAYVMLAITFLAIFGKSVGIGAFNLIKRSVYQEIGGYEAIPLQPVDDMSLGKLVIQKGYKQGFGFSKQFITVRGYENISATFKGLEKNQFAGVNYSVLVAMGSCFSMLLLHVYPFVGLFFGSIWARTLCGFSVLTVFAVYSYLAKYIDTSRFYVLFHPISALVYIGIVINSTVKTLSRGGIEWRGTFYPLEELKKHND</sequence>
<organism evidence="3 4">
    <name type="scientific">Desulfosporosinus orientis (strain ATCC 19365 / DSM 765 / NCIMB 8382 / VKM B-1628 / Singapore I)</name>
    <name type="common">Desulfotomaculum orientis</name>
    <dbReference type="NCBI Taxonomy" id="768706"/>
    <lineage>
        <taxon>Bacteria</taxon>
        <taxon>Bacillati</taxon>
        <taxon>Bacillota</taxon>
        <taxon>Clostridia</taxon>
        <taxon>Eubacteriales</taxon>
        <taxon>Desulfitobacteriaceae</taxon>
        <taxon>Desulfosporosinus</taxon>
    </lineage>
</organism>
<feature type="transmembrane region" description="Helical" evidence="1">
    <location>
        <begin position="6"/>
        <end position="26"/>
    </location>
</feature>
<evidence type="ECO:0000313" key="4">
    <source>
        <dbReference type="Proteomes" id="UP000006346"/>
    </source>
</evidence>
<feature type="transmembrane region" description="Helical" evidence="1">
    <location>
        <begin position="274"/>
        <end position="295"/>
    </location>
</feature>
<dbReference type="GO" id="GO:0016740">
    <property type="term" value="F:transferase activity"/>
    <property type="evidence" value="ECO:0007669"/>
    <property type="project" value="UniProtKB-KW"/>
</dbReference>
<dbReference type="OrthoDB" id="9768769at2"/>
<dbReference type="Pfam" id="PF00535">
    <property type="entry name" value="Glycos_transf_2"/>
    <property type="match status" value="1"/>
</dbReference>
<protein>
    <submittedName>
        <fullName evidence="3">Glycosyl transferase</fullName>
    </submittedName>
</protein>
<dbReference type="PATRIC" id="fig|768706.3.peg.2242"/>
<evidence type="ECO:0000256" key="1">
    <source>
        <dbReference type="SAM" id="Phobius"/>
    </source>
</evidence>
<feature type="domain" description="Glycosyltransferase 2-like" evidence="2">
    <location>
        <begin position="49"/>
        <end position="162"/>
    </location>
</feature>
<dbReference type="AlphaFoldDB" id="G7WB46"/>
<gene>
    <name evidence="3" type="ordered locus">Desor_2225</name>
</gene>
<reference evidence="4" key="1">
    <citation type="submission" date="2011-11" db="EMBL/GenBank/DDBJ databases">
        <title>Complete sequence of Desulfosporosinus orientis DSM 765.</title>
        <authorList>
            <person name="Lucas S."/>
            <person name="Han J."/>
            <person name="Lapidus A."/>
            <person name="Cheng J.-F."/>
            <person name="Goodwin L."/>
            <person name="Pitluck S."/>
            <person name="Peters L."/>
            <person name="Ovchinnikova G."/>
            <person name="Teshima H."/>
            <person name="Detter J.C."/>
            <person name="Han C."/>
            <person name="Tapia R."/>
            <person name="Land M."/>
            <person name="Hauser L."/>
            <person name="Kyrpides N."/>
            <person name="Ivanova N."/>
            <person name="Pagani I."/>
            <person name="Pester M."/>
            <person name="Spring S."/>
            <person name="Ollivier B."/>
            <person name="Rattei T."/>
            <person name="Klenk H.-P."/>
            <person name="Wagner M."/>
            <person name="Loy A."/>
            <person name="Woyke T."/>
        </authorList>
    </citation>
    <scope>NUCLEOTIDE SEQUENCE [LARGE SCALE GENOMIC DNA]</scope>
    <source>
        <strain evidence="4">ATCC 19365 / DSM 765 / NCIMB 8382 / VKM B-1628</strain>
    </source>
</reference>
<name>G7WB46_DESOD</name>
<dbReference type="Proteomes" id="UP000006346">
    <property type="component" value="Chromosome"/>
</dbReference>
<dbReference type="InterPro" id="IPR001173">
    <property type="entry name" value="Glyco_trans_2-like"/>
</dbReference>
<keyword evidence="1" id="KW-0812">Transmembrane</keyword>
<dbReference type="STRING" id="768706.Desor_2225"/>
<dbReference type="SUPFAM" id="SSF53448">
    <property type="entry name" value="Nucleotide-diphospho-sugar transferases"/>
    <property type="match status" value="1"/>
</dbReference>
<dbReference type="KEGG" id="dor:Desor_2225"/>
<keyword evidence="3" id="KW-0808">Transferase</keyword>
<keyword evidence="4" id="KW-1185">Reference proteome</keyword>
<evidence type="ECO:0000259" key="2">
    <source>
        <dbReference type="Pfam" id="PF00535"/>
    </source>
</evidence>
<keyword evidence="1" id="KW-1133">Transmembrane helix</keyword>
<dbReference type="PANTHER" id="PTHR43646:SF3">
    <property type="entry name" value="SLR1566 PROTEIN"/>
    <property type="match status" value="1"/>
</dbReference>
<feature type="transmembrane region" description="Helical" evidence="1">
    <location>
        <begin position="302"/>
        <end position="322"/>
    </location>
</feature>
<dbReference type="HOGENOM" id="CLU_038143_0_0_9"/>
<reference evidence="3 4" key="2">
    <citation type="journal article" date="2012" name="J. Bacteriol.">
        <title>Complete genome sequences of Desulfosporosinus orientis DSM765T, Desulfosporosinus youngiae DSM17734T, Desulfosporosinus meridiei DSM13257T, and Desulfosporosinus acidiphilus DSM22704T.</title>
        <authorList>
            <person name="Pester M."/>
            <person name="Brambilla E."/>
            <person name="Alazard D."/>
            <person name="Rattei T."/>
            <person name="Weinmaier T."/>
            <person name="Han J."/>
            <person name="Lucas S."/>
            <person name="Lapidus A."/>
            <person name="Cheng J.F."/>
            <person name="Goodwin L."/>
            <person name="Pitluck S."/>
            <person name="Peters L."/>
            <person name="Ovchinnikova G."/>
            <person name="Teshima H."/>
            <person name="Detter J.C."/>
            <person name="Han C.S."/>
            <person name="Tapia R."/>
            <person name="Land M.L."/>
            <person name="Hauser L."/>
            <person name="Kyrpides N.C."/>
            <person name="Ivanova N.N."/>
            <person name="Pagani I."/>
            <person name="Huntmann M."/>
            <person name="Wei C.L."/>
            <person name="Davenport K.W."/>
            <person name="Daligault H."/>
            <person name="Chain P.S."/>
            <person name="Chen A."/>
            <person name="Mavromatis K."/>
            <person name="Markowitz V."/>
            <person name="Szeto E."/>
            <person name="Mikhailova N."/>
            <person name="Pati A."/>
            <person name="Wagner M."/>
            <person name="Woyke T."/>
            <person name="Ollivier B."/>
            <person name="Klenk H.P."/>
            <person name="Spring S."/>
            <person name="Loy A."/>
        </authorList>
    </citation>
    <scope>NUCLEOTIDE SEQUENCE [LARGE SCALE GENOMIC DNA]</scope>
    <source>
        <strain evidence="4">ATCC 19365 / DSM 765 / NCIMB 8382 / VKM B-1628</strain>
    </source>
</reference>
<accession>G7WB46</accession>
<dbReference type="InterPro" id="IPR029044">
    <property type="entry name" value="Nucleotide-diphossugar_trans"/>
</dbReference>
<feature type="transmembrane region" description="Helical" evidence="1">
    <location>
        <begin position="174"/>
        <end position="194"/>
    </location>
</feature>
<evidence type="ECO:0000313" key="3">
    <source>
        <dbReference type="EMBL" id="AET67827.1"/>
    </source>
</evidence>
<dbReference type="PANTHER" id="PTHR43646">
    <property type="entry name" value="GLYCOSYLTRANSFERASE"/>
    <property type="match status" value="1"/>
</dbReference>
<dbReference type="eggNOG" id="COG1215">
    <property type="taxonomic scope" value="Bacteria"/>
</dbReference>
<feature type="transmembrane region" description="Helical" evidence="1">
    <location>
        <begin position="334"/>
        <end position="352"/>
    </location>
</feature>
<dbReference type="RefSeq" id="WP_014184639.1">
    <property type="nucleotide sequence ID" value="NC_016584.1"/>
</dbReference>
<dbReference type="EMBL" id="CP003108">
    <property type="protein sequence ID" value="AET67827.1"/>
    <property type="molecule type" value="Genomic_DNA"/>
</dbReference>
<proteinExistence type="predicted"/>
<keyword evidence="1" id="KW-0472">Membrane</keyword>
<dbReference type="Gene3D" id="3.90.550.10">
    <property type="entry name" value="Spore Coat Polysaccharide Biosynthesis Protein SpsA, Chain A"/>
    <property type="match status" value="1"/>
</dbReference>